<accession>A0A9P6HN18</accession>
<feature type="transmembrane region" description="Helical" evidence="10">
    <location>
        <begin position="338"/>
        <end position="360"/>
    </location>
</feature>
<keyword evidence="4 10" id="KW-1133">Transmembrane helix</keyword>
<keyword evidence="5 10" id="KW-0472">Membrane</keyword>
<comment type="similarity">
    <text evidence="10">Belongs to the DHHC palmitoyltransferase family.</text>
</comment>
<evidence type="ECO:0000256" key="6">
    <source>
        <dbReference type="ARBA" id="ARBA00023139"/>
    </source>
</evidence>
<comment type="subcellular location">
    <subcellularLocation>
        <location evidence="1">Membrane</location>
        <topology evidence="1">Multi-pass membrane protein</topology>
    </subcellularLocation>
</comment>
<keyword evidence="3 10" id="KW-0812">Transmembrane</keyword>
<evidence type="ECO:0000256" key="2">
    <source>
        <dbReference type="ARBA" id="ARBA00022679"/>
    </source>
</evidence>
<comment type="domain">
    <text evidence="10">The DHHC domain is required for palmitoyltransferase activity.</text>
</comment>
<feature type="transmembrane region" description="Helical" evidence="10">
    <location>
        <begin position="308"/>
        <end position="332"/>
    </location>
</feature>
<keyword evidence="7" id="KW-0449">Lipoprotein</keyword>
<dbReference type="GO" id="GO:0016020">
    <property type="term" value="C:membrane"/>
    <property type="evidence" value="ECO:0007669"/>
    <property type="project" value="UniProtKB-SubCell"/>
</dbReference>
<organism evidence="13 14">
    <name type="scientific">Thelephora terrestris</name>
    <dbReference type="NCBI Taxonomy" id="56493"/>
    <lineage>
        <taxon>Eukaryota</taxon>
        <taxon>Fungi</taxon>
        <taxon>Dikarya</taxon>
        <taxon>Basidiomycota</taxon>
        <taxon>Agaricomycotina</taxon>
        <taxon>Agaricomycetes</taxon>
        <taxon>Thelephorales</taxon>
        <taxon>Thelephoraceae</taxon>
        <taxon>Thelephora</taxon>
    </lineage>
</organism>
<dbReference type="OrthoDB" id="9909019at2759"/>
<keyword evidence="2 10" id="KW-0808">Transferase</keyword>
<evidence type="ECO:0000256" key="10">
    <source>
        <dbReference type="RuleBase" id="RU079119"/>
    </source>
</evidence>
<evidence type="ECO:0000259" key="12">
    <source>
        <dbReference type="Pfam" id="PF01529"/>
    </source>
</evidence>
<evidence type="ECO:0000313" key="14">
    <source>
        <dbReference type="Proteomes" id="UP000736335"/>
    </source>
</evidence>
<dbReference type="EC" id="2.3.1.225" evidence="10"/>
<evidence type="ECO:0000313" key="13">
    <source>
        <dbReference type="EMBL" id="KAF9789835.1"/>
    </source>
</evidence>
<dbReference type="InterPro" id="IPR001594">
    <property type="entry name" value="Palmitoyltrfase_DHHC"/>
</dbReference>
<dbReference type="PROSITE" id="PS50216">
    <property type="entry name" value="DHHC"/>
    <property type="match status" value="1"/>
</dbReference>
<dbReference type="GO" id="GO:0005794">
    <property type="term" value="C:Golgi apparatus"/>
    <property type="evidence" value="ECO:0007669"/>
    <property type="project" value="TreeGrafter"/>
</dbReference>
<dbReference type="PANTHER" id="PTHR22883">
    <property type="entry name" value="ZINC FINGER DHHC DOMAIN CONTAINING PROTEIN"/>
    <property type="match status" value="1"/>
</dbReference>
<evidence type="ECO:0000256" key="11">
    <source>
        <dbReference type="SAM" id="MobiDB-lite"/>
    </source>
</evidence>
<dbReference type="InterPro" id="IPR039859">
    <property type="entry name" value="PFA4/ZDH16/20/ERF2-like"/>
</dbReference>
<feature type="region of interest" description="Disordered" evidence="11">
    <location>
        <begin position="107"/>
        <end position="154"/>
    </location>
</feature>
<keyword evidence="8 10" id="KW-0012">Acyltransferase</keyword>
<evidence type="ECO:0000256" key="9">
    <source>
        <dbReference type="ARBA" id="ARBA00048048"/>
    </source>
</evidence>
<feature type="compositionally biased region" description="Polar residues" evidence="11">
    <location>
        <begin position="1"/>
        <end position="12"/>
    </location>
</feature>
<evidence type="ECO:0000256" key="4">
    <source>
        <dbReference type="ARBA" id="ARBA00022989"/>
    </source>
</evidence>
<dbReference type="Pfam" id="PF01529">
    <property type="entry name" value="DHHC"/>
    <property type="match status" value="1"/>
</dbReference>
<feature type="domain" description="Palmitoyltransferase DHHC" evidence="12">
    <location>
        <begin position="403"/>
        <end position="528"/>
    </location>
</feature>
<comment type="caution">
    <text evidence="13">The sequence shown here is derived from an EMBL/GenBank/DDBJ whole genome shotgun (WGS) entry which is preliminary data.</text>
</comment>
<proteinExistence type="inferred from homology"/>
<feature type="compositionally biased region" description="Polar residues" evidence="11">
    <location>
        <begin position="47"/>
        <end position="56"/>
    </location>
</feature>
<reference evidence="13" key="1">
    <citation type="journal article" date="2020" name="Nat. Commun.">
        <title>Large-scale genome sequencing of mycorrhizal fungi provides insights into the early evolution of symbiotic traits.</title>
        <authorList>
            <person name="Miyauchi S."/>
            <person name="Kiss E."/>
            <person name="Kuo A."/>
            <person name="Drula E."/>
            <person name="Kohler A."/>
            <person name="Sanchez-Garcia M."/>
            <person name="Morin E."/>
            <person name="Andreopoulos B."/>
            <person name="Barry K.W."/>
            <person name="Bonito G."/>
            <person name="Buee M."/>
            <person name="Carver A."/>
            <person name="Chen C."/>
            <person name="Cichocki N."/>
            <person name="Clum A."/>
            <person name="Culley D."/>
            <person name="Crous P.W."/>
            <person name="Fauchery L."/>
            <person name="Girlanda M."/>
            <person name="Hayes R.D."/>
            <person name="Keri Z."/>
            <person name="LaButti K."/>
            <person name="Lipzen A."/>
            <person name="Lombard V."/>
            <person name="Magnuson J."/>
            <person name="Maillard F."/>
            <person name="Murat C."/>
            <person name="Nolan M."/>
            <person name="Ohm R.A."/>
            <person name="Pangilinan J."/>
            <person name="Pereira M.F."/>
            <person name="Perotto S."/>
            <person name="Peter M."/>
            <person name="Pfister S."/>
            <person name="Riley R."/>
            <person name="Sitrit Y."/>
            <person name="Stielow J.B."/>
            <person name="Szollosi G."/>
            <person name="Zifcakova L."/>
            <person name="Stursova M."/>
            <person name="Spatafora J.W."/>
            <person name="Tedersoo L."/>
            <person name="Vaario L.M."/>
            <person name="Yamada A."/>
            <person name="Yan M."/>
            <person name="Wang P."/>
            <person name="Xu J."/>
            <person name="Bruns T."/>
            <person name="Baldrian P."/>
            <person name="Vilgalys R."/>
            <person name="Dunand C."/>
            <person name="Henrissat B."/>
            <person name="Grigoriev I.V."/>
            <person name="Hibbett D."/>
            <person name="Nagy L.G."/>
            <person name="Martin F.M."/>
        </authorList>
    </citation>
    <scope>NUCLEOTIDE SEQUENCE</scope>
    <source>
        <strain evidence="13">UH-Tt-Lm1</strain>
    </source>
</reference>
<protein>
    <recommendedName>
        <fullName evidence="10">Palmitoyltransferase</fullName>
        <ecNumber evidence="10">2.3.1.225</ecNumber>
    </recommendedName>
</protein>
<dbReference type="GO" id="GO:0019706">
    <property type="term" value="F:protein-cysteine S-palmitoyltransferase activity"/>
    <property type="evidence" value="ECO:0007669"/>
    <property type="project" value="UniProtKB-EC"/>
</dbReference>
<dbReference type="Proteomes" id="UP000736335">
    <property type="component" value="Unassembled WGS sequence"/>
</dbReference>
<dbReference type="EMBL" id="WIUZ02000003">
    <property type="protein sequence ID" value="KAF9789835.1"/>
    <property type="molecule type" value="Genomic_DNA"/>
</dbReference>
<dbReference type="AlphaFoldDB" id="A0A9P6HN18"/>
<keyword evidence="6" id="KW-0564">Palmitate</keyword>
<evidence type="ECO:0000256" key="5">
    <source>
        <dbReference type="ARBA" id="ARBA00023136"/>
    </source>
</evidence>
<dbReference type="GO" id="GO:0006612">
    <property type="term" value="P:protein targeting to membrane"/>
    <property type="evidence" value="ECO:0007669"/>
    <property type="project" value="TreeGrafter"/>
</dbReference>
<evidence type="ECO:0000256" key="8">
    <source>
        <dbReference type="ARBA" id="ARBA00023315"/>
    </source>
</evidence>
<evidence type="ECO:0000256" key="3">
    <source>
        <dbReference type="ARBA" id="ARBA00022692"/>
    </source>
</evidence>
<sequence>MTENLSDSNSNPPRLDFPPSPTRPLALDISRLHAVTDTPTRKGSLRSGESNSPIASTFTTHVPGISPTGFHPTRPNFVSNPLDAYDSLTVVPEYSLCSDTEDEKLHAQLSTSSRHRWTKQSREPLLPIGGPIKKPNVSSPNTPTRSSNPTRRSLSIYAPSQLNTIPTPTTPSRMRNSLDKVFKKRLSVESVRRSVSGLGHTPTQESASRIETPTTDGRLTFEMKSADIEFAPVVVENTRKNTILGSQSPNSHDHRGCFTPTPPAGGLDLRNVPITDGSKKLTRRWSLHPSQNRFLFGGRLLTGGDAPWAFVASVTVVFAIAGVYFGTTAVWWWKNESIAVPIVAVYMTLLTISSMFATAFTDPGILPRGLDLDPPYPDQQPLEGIKAPLPRDLKVRAGIVRVKYCPTCETYRPPRSSHCKMCDNCVDGCDHHCQWVNNCVGRRNYASFFAFLLSGVLTMTYIIVTCALHLYFLTVRRKINFREALEQGPGSAVAFAISVIVLWPVLALLSYHLRLLVLNVTTIEQIRNQAHKTVTDGPAPPNPFSHGRWNRNFAYVLCRPVGFSWLDGHGIATQDKREVNPGFLSDKDQ</sequence>
<evidence type="ECO:0000256" key="1">
    <source>
        <dbReference type="ARBA" id="ARBA00004141"/>
    </source>
</evidence>
<feature type="compositionally biased region" description="Low complexity" evidence="11">
    <location>
        <begin position="135"/>
        <end position="153"/>
    </location>
</feature>
<dbReference type="GO" id="GO:0005783">
    <property type="term" value="C:endoplasmic reticulum"/>
    <property type="evidence" value="ECO:0007669"/>
    <property type="project" value="TreeGrafter"/>
</dbReference>
<evidence type="ECO:0000256" key="7">
    <source>
        <dbReference type="ARBA" id="ARBA00023288"/>
    </source>
</evidence>
<feature type="transmembrane region" description="Helical" evidence="10">
    <location>
        <begin position="492"/>
        <end position="511"/>
    </location>
</feature>
<keyword evidence="14" id="KW-1185">Reference proteome</keyword>
<feature type="region of interest" description="Disordered" evidence="11">
    <location>
        <begin position="1"/>
        <end position="56"/>
    </location>
</feature>
<gene>
    <name evidence="13" type="ORF">BJ322DRAFT_561074</name>
</gene>
<reference evidence="13" key="2">
    <citation type="submission" date="2020-11" db="EMBL/GenBank/DDBJ databases">
        <authorList>
            <consortium name="DOE Joint Genome Institute"/>
            <person name="Kuo A."/>
            <person name="Miyauchi S."/>
            <person name="Kiss E."/>
            <person name="Drula E."/>
            <person name="Kohler A."/>
            <person name="Sanchez-Garcia M."/>
            <person name="Andreopoulos B."/>
            <person name="Barry K.W."/>
            <person name="Bonito G."/>
            <person name="Buee M."/>
            <person name="Carver A."/>
            <person name="Chen C."/>
            <person name="Cichocki N."/>
            <person name="Clum A."/>
            <person name="Culley D."/>
            <person name="Crous P.W."/>
            <person name="Fauchery L."/>
            <person name="Girlanda M."/>
            <person name="Hayes R."/>
            <person name="Keri Z."/>
            <person name="Labutti K."/>
            <person name="Lipzen A."/>
            <person name="Lombard V."/>
            <person name="Magnuson J."/>
            <person name="Maillard F."/>
            <person name="Morin E."/>
            <person name="Murat C."/>
            <person name="Nolan M."/>
            <person name="Ohm R."/>
            <person name="Pangilinan J."/>
            <person name="Pereira M."/>
            <person name="Perotto S."/>
            <person name="Peter M."/>
            <person name="Riley R."/>
            <person name="Sitrit Y."/>
            <person name="Stielow B."/>
            <person name="Szollosi G."/>
            <person name="Zifcakova L."/>
            <person name="Stursova M."/>
            <person name="Spatafora J.W."/>
            <person name="Tedersoo L."/>
            <person name="Vaario L.-M."/>
            <person name="Yamada A."/>
            <person name="Yan M."/>
            <person name="Wang P."/>
            <person name="Xu J."/>
            <person name="Bruns T."/>
            <person name="Baldrian P."/>
            <person name="Vilgalys R."/>
            <person name="Henrissat B."/>
            <person name="Grigoriev I.V."/>
            <person name="Hibbett D."/>
            <person name="Nagy L.G."/>
            <person name="Martin F.M."/>
        </authorList>
    </citation>
    <scope>NUCLEOTIDE SEQUENCE</scope>
    <source>
        <strain evidence="13">UH-Tt-Lm1</strain>
    </source>
</reference>
<feature type="transmembrane region" description="Helical" evidence="10">
    <location>
        <begin position="448"/>
        <end position="472"/>
    </location>
</feature>
<dbReference type="PANTHER" id="PTHR22883:SF488">
    <property type="entry name" value="PALMITOYLTRANSFERASE"/>
    <property type="match status" value="1"/>
</dbReference>
<name>A0A9P6HN18_9AGAM</name>
<comment type="catalytic activity">
    <reaction evidence="9 10">
        <text>L-cysteinyl-[protein] + hexadecanoyl-CoA = S-hexadecanoyl-L-cysteinyl-[protein] + CoA</text>
        <dbReference type="Rhea" id="RHEA:36683"/>
        <dbReference type="Rhea" id="RHEA-COMP:10131"/>
        <dbReference type="Rhea" id="RHEA-COMP:11032"/>
        <dbReference type="ChEBI" id="CHEBI:29950"/>
        <dbReference type="ChEBI" id="CHEBI:57287"/>
        <dbReference type="ChEBI" id="CHEBI:57379"/>
        <dbReference type="ChEBI" id="CHEBI:74151"/>
        <dbReference type="EC" id="2.3.1.225"/>
    </reaction>
</comment>